<evidence type="ECO:0000313" key="5">
    <source>
        <dbReference type="Proteomes" id="UP000295703"/>
    </source>
</evidence>
<dbReference type="InterPro" id="IPR036875">
    <property type="entry name" value="Znf_CCHC_sf"/>
</dbReference>
<keyword evidence="5" id="KW-1185">Reference proteome</keyword>
<evidence type="ECO:0000313" key="4">
    <source>
        <dbReference type="EMBL" id="TDZ54616.1"/>
    </source>
</evidence>
<dbReference type="PROSITE" id="PS50158">
    <property type="entry name" value="ZF_CCHC"/>
    <property type="match status" value="1"/>
</dbReference>
<dbReference type="SUPFAM" id="SSF57756">
    <property type="entry name" value="Retrovirus zinc finger-like domains"/>
    <property type="match status" value="1"/>
</dbReference>
<feature type="region of interest" description="Disordered" evidence="2">
    <location>
        <begin position="1"/>
        <end position="54"/>
    </location>
</feature>
<dbReference type="STRING" id="5466.A0A4R8RD11"/>
<feature type="compositionally biased region" description="Polar residues" evidence="2">
    <location>
        <begin position="164"/>
        <end position="176"/>
    </location>
</feature>
<feature type="region of interest" description="Disordered" evidence="2">
    <location>
        <begin position="142"/>
        <end position="187"/>
    </location>
</feature>
<feature type="domain" description="CCHC-type" evidence="3">
    <location>
        <begin position="330"/>
        <end position="343"/>
    </location>
</feature>
<feature type="region of interest" description="Disordered" evidence="2">
    <location>
        <begin position="215"/>
        <end position="239"/>
    </location>
</feature>
<dbReference type="GO" id="GO:0003676">
    <property type="term" value="F:nucleic acid binding"/>
    <property type="evidence" value="ECO:0007669"/>
    <property type="project" value="InterPro"/>
</dbReference>
<dbReference type="Proteomes" id="UP000295703">
    <property type="component" value="Unassembled WGS sequence"/>
</dbReference>
<evidence type="ECO:0000256" key="1">
    <source>
        <dbReference type="PROSITE-ProRule" id="PRU00047"/>
    </source>
</evidence>
<evidence type="ECO:0000259" key="3">
    <source>
        <dbReference type="PROSITE" id="PS50158"/>
    </source>
</evidence>
<dbReference type="InterPro" id="IPR001878">
    <property type="entry name" value="Znf_CCHC"/>
</dbReference>
<reference evidence="4 5" key="1">
    <citation type="submission" date="2018-12" db="EMBL/GenBank/DDBJ databases">
        <title>Genome sequence and assembly of Colletotrichum trifolii.</title>
        <authorList>
            <person name="Gan P."/>
            <person name="Shirasu K."/>
        </authorList>
    </citation>
    <scope>NUCLEOTIDE SEQUENCE [LARGE SCALE GENOMIC DNA]</scope>
    <source>
        <strain evidence="4 5">543-2</strain>
    </source>
</reference>
<gene>
    <name evidence="4" type="ORF">CTRI78_v006157</name>
</gene>
<protein>
    <recommendedName>
        <fullName evidence="3">CCHC-type domain-containing protein</fullName>
    </recommendedName>
</protein>
<keyword evidence="1" id="KW-0862">Zinc</keyword>
<proteinExistence type="predicted"/>
<sequence length="461" mass="49883">MCDSLIPAARQDPDQTSATPLASATTSEAQEPPESSQKKRRLSTSSSLASAKRARTVVSPRAANMYSNPDDISITISDALQQSAVVNMYSENTFLCYGSDAQVDAMMEKIKRVARANMEAGVGELLLSGIIKVERKIFPPIIHHSNEPSNTETDEPAFPKAGNSHDTAQPTASEHFTNGHKHTADKHRPVVKEPLEVSAGAVSLLSLPPRPLVPLAQRASPADSNLPEKSPNPKLNSLGDNFAPSPPKASKLYDHQLVLPRFIGASLPSHSGRNLAEKQNSSAFHGKSDLITPPFFGNQDSKKEPPRASHVKMKGQDWMRRDGDNSEVICGNCGEKGHGLADCIWPDDTGFIDGCPLCNTREHSAGKCPRSCSGGMERCLLLMKRAKKPPIACEGSWVWLLHGLSDRSRSQVTETGLPWTSGFTKDLIHLDRDVSLVVKQARLSLAVHLRSSSVSCNSSLP</sequence>
<evidence type="ECO:0000256" key="2">
    <source>
        <dbReference type="SAM" id="MobiDB-lite"/>
    </source>
</evidence>
<organism evidence="4 5">
    <name type="scientific">Colletotrichum trifolii</name>
    <dbReference type="NCBI Taxonomy" id="5466"/>
    <lineage>
        <taxon>Eukaryota</taxon>
        <taxon>Fungi</taxon>
        <taxon>Dikarya</taxon>
        <taxon>Ascomycota</taxon>
        <taxon>Pezizomycotina</taxon>
        <taxon>Sordariomycetes</taxon>
        <taxon>Hypocreomycetidae</taxon>
        <taxon>Glomerellales</taxon>
        <taxon>Glomerellaceae</taxon>
        <taxon>Colletotrichum</taxon>
        <taxon>Colletotrichum orbiculare species complex</taxon>
    </lineage>
</organism>
<accession>A0A4R8RD11</accession>
<dbReference type="AlphaFoldDB" id="A0A4R8RD11"/>
<comment type="caution">
    <text evidence="4">The sequence shown here is derived from an EMBL/GenBank/DDBJ whole genome shotgun (WGS) entry which is preliminary data.</text>
</comment>
<keyword evidence="1" id="KW-0479">Metal-binding</keyword>
<dbReference type="GO" id="GO:0008270">
    <property type="term" value="F:zinc ion binding"/>
    <property type="evidence" value="ECO:0007669"/>
    <property type="project" value="UniProtKB-KW"/>
</dbReference>
<name>A0A4R8RD11_COLTR</name>
<dbReference type="Gene3D" id="4.10.60.10">
    <property type="entry name" value="Zinc finger, CCHC-type"/>
    <property type="match status" value="1"/>
</dbReference>
<dbReference type="EMBL" id="RYZW01000056">
    <property type="protein sequence ID" value="TDZ54616.1"/>
    <property type="molecule type" value="Genomic_DNA"/>
</dbReference>
<keyword evidence="1" id="KW-0863">Zinc-finger</keyword>
<feature type="compositionally biased region" description="Low complexity" evidence="2">
    <location>
        <begin position="16"/>
        <end position="29"/>
    </location>
</feature>